<dbReference type="InterPro" id="IPR008145">
    <property type="entry name" value="GK/Ca_channel_bsu"/>
</dbReference>
<dbReference type="InterPro" id="IPR008144">
    <property type="entry name" value="Guanylate_kin-like_dom"/>
</dbReference>
<dbReference type="GO" id="GO:0005524">
    <property type="term" value="F:ATP binding"/>
    <property type="evidence" value="ECO:0007669"/>
    <property type="project" value="InterPro"/>
</dbReference>
<dbReference type="SUPFAM" id="SSF50156">
    <property type="entry name" value="PDZ domain-like"/>
    <property type="match status" value="1"/>
</dbReference>
<evidence type="ECO:0000256" key="3">
    <source>
        <dbReference type="PROSITE-ProRule" id="PRU00192"/>
    </source>
</evidence>
<comment type="similarity">
    <text evidence="1">Belongs to the MAGUK family.</text>
</comment>
<dbReference type="InterPro" id="IPR014775">
    <property type="entry name" value="L27_C"/>
</dbReference>
<dbReference type="InterPro" id="IPR001452">
    <property type="entry name" value="SH3_domain"/>
</dbReference>
<dbReference type="SMART" id="SM00072">
    <property type="entry name" value="GuKc"/>
    <property type="match status" value="1"/>
</dbReference>
<dbReference type="SUPFAM" id="SSF56112">
    <property type="entry name" value="Protein kinase-like (PK-like)"/>
    <property type="match status" value="1"/>
</dbReference>
<feature type="domain" description="SH3" evidence="4">
    <location>
        <begin position="629"/>
        <end position="700"/>
    </location>
</feature>
<dbReference type="Pfam" id="PF07653">
    <property type="entry name" value="SH3_2"/>
    <property type="match status" value="1"/>
</dbReference>
<dbReference type="InterPro" id="IPR004172">
    <property type="entry name" value="L27_dom"/>
</dbReference>
<dbReference type="FunFam" id="1.10.510.10:FF:001592">
    <property type="entry name" value="Peripheral plasma membrane protein CASK"/>
    <property type="match status" value="1"/>
</dbReference>
<feature type="domain" description="Guanylate kinase-like" evidence="6">
    <location>
        <begin position="758"/>
        <end position="935"/>
    </location>
</feature>
<dbReference type="GO" id="GO:0004672">
    <property type="term" value="F:protein kinase activity"/>
    <property type="evidence" value="ECO:0007669"/>
    <property type="project" value="InterPro"/>
</dbReference>
<dbReference type="InterPro" id="IPR036028">
    <property type="entry name" value="SH3-like_dom_sf"/>
</dbReference>
<dbReference type="EMBL" id="KV891642">
    <property type="protein sequence ID" value="OON22948.1"/>
    <property type="molecule type" value="Genomic_DNA"/>
</dbReference>
<proteinExistence type="inferred from homology"/>
<dbReference type="PROSITE" id="PS51022">
    <property type="entry name" value="L27"/>
    <property type="match status" value="1"/>
</dbReference>
<dbReference type="Pfam" id="PF00625">
    <property type="entry name" value="Guanylate_kin"/>
    <property type="match status" value="1"/>
</dbReference>
<dbReference type="InterPro" id="IPR050716">
    <property type="entry name" value="MAGUK"/>
</dbReference>
<evidence type="ECO:0000256" key="1">
    <source>
        <dbReference type="ARBA" id="ARBA00007014"/>
    </source>
</evidence>
<dbReference type="CDD" id="cd00071">
    <property type="entry name" value="GMPK"/>
    <property type="match status" value="1"/>
</dbReference>
<feature type="domain" description="L27" evidence="8">
    <location>
        <begin position="375"/>
        <end position="430"/>
    </location>
</feature>
<dbReference type="InterPro" id="IPR036892">
    <property type="entry name" value="L27_dom_sf"/>
</dbReference>
<dbReference type="Pfam" id="PF00069">
    <property type="entry name" value="Pkinase"/>
    <property type="match status" value="1"/>
</dbReference>
<reference evidence="9 10" key="1">
    <citation type="submission" date="2015-03" db="EMBL/GenBank/DDBJ databases">
        <title>Draft genome of the nematode, Opisthorchis viverrini.</title>
        <authorList>
            <person name="Mitreva M."/>
        </authorList>
    </citation>
    <scope>NUCLEOTIDE SEQUENCE [LARGE SCALE GENOMIC DNA]</scope>
    <source>
        <strain evidence="9">Khon Kaen</strain>
    </source>
</reference>
<dbReference type="FunFam" id="3.30.200.20:FF:000051">
    <property type="entry name" value="Peripheral plasma membrane protein CASK isoform B"/>
    <property type="match status" value="1"/>
</dbReference>
<dbReference type="Pfam" id="PF00595">
    <property type="entry name" value="PDZ"/>
    <property type="match status" value="1"/>
</dbReference>
<dbReference type="PROSITE" id="PS50011">
    <property type="entry name" value="PROTEIN_KINASE_DOM"/>
    <property type="match status" value="1"/>
</dbReference>
<dbReference type="Gene3D" id="3.30.200.20">
    <property type="entry name" value="Phosphorylase Kinase, domain 1"/>
    <property type="match status" value="1"/>
</dbReference>
<keyword evidence="10" id="KW-1185">Reference proteome</keyword>
<accession>A0A1S8X8D3</accession>
<dbReference type="Gene3D" id="6.10.140.620">
    <property type="match status" value="1"/>
</dbReference>
<dbReference type="InterPro" id="IPR001478">
    <property type="entry name" value="PDZ"/>
</dbReference>
<evidence type="ECO:0000259" key="7">
    <source>
        <dbReference type="PROSITE" id="PS50106"/>
    </source>
</evidence>
<dbReference type="PROSITE" id="PS50052">
    <property type="entry name" value="GUANYLATE_KINASE_2"/>
    <property type="match status" value="1"/>
</dbReference>
<dbReference type="SUPFAM" id="SSF52540">
    <property type="entry name" value="P-loop containing nucleoside triphosphate hydrolases"/>
    <property type="match status" value="1"/>
</dbReference>
<evidence type="ECO:0000259" key="6">
    <source>
        <dbReference type="PROSITE" id="PS50052"/>
    </source>
</evidence>
<evidence type="ECO:0000259" key="4">
    <source>
        <dbReference type="PROSITE" id="PS50002"/>
    </source>
</evidence>
<dbReference type="SMART" id="SM00326">
    <property type="entry name" value="SH3"/>
    <property type="match status" value="1"/>
</dbReference>
<organism evidence="9 10">
    <name type="scientific">Opisthorchis viverrini</name>
    <name type="common">Southeast Asian liver fluke</name>
    <dbReference type="NCBI Taxonomy" id="6198"/>
    <lineage>
        <taxon>Eukaryota</taxon>
        <taxon>Metazoa</taxon>
        <taxon>Spiralia</taxon>
        <taxon>Lophotrochozoa</taxon>
        <taxon>Platyhelminthes</taxon>
        <taxon>Trematoda</taxon>
        <taxon>Digenea</taxon>
        <taxon>Opisthorchiida</taxon>
        <taxon>Opisthorchiata</taxon>
        <taxon>Opisthorchiidae</taxon>
        <taxon>Opisthorchis</taxon>
    </lineage>
</organism>
<dbReference type="PROSITE" id="PS50002">
    <property type="entry name" value="SH3"/>
    <property type="match status" value="1"/>
</dbReference>
<dbReference type="Pfam" id="PF02828">
    <property type="entry name" value="L27"/>
    <property type="match status" value="1"/>
</dbReference>
<keyword evidence="9" id="KW-0808">Transferase</keyword>
<dbReference type="SUPFAM" id="SSF101288">
    <property type="entry name" value="L27 domain"/>
    <property type="match status" value="1"/>
</dbReference>
<protein>
    <submittedName>
        <fullName evidence="9">Kinase domain protein</fullName>
    </submittedName>
</protein>
<dbReference type="Gene3D" id="3.40.50.300">
    <property type="entry name" value="P-loop containing nucleotide triphosphate hydrolases"/>
    <property type="match status" value="1"/>
</dbReference>
<dbReference type="Proteomes" id="UP000243686">
    <property type="component" value="Unassembled WGS sequence"/>
</dbReference>
<dbReference type="SUPFAM" id="SSF50044">
    <property type="entry name" value="SH3-domain"/>
    <property type="match status" value="1"/>
</dbReference>
<evidence type="ECO:0000313" key="10">
    <source>
        <dbReference type="Proteomes" id="UP000243686"/>
    </source>
</evidence>
<name>A0A1S8X8D3_OPIVI</name>
<dbReference type="InterPro" id="IPR036034">
    <property type="entry name" value="PDZ_sf"/>
</dbReference>
<dbReference type="FunFam" id="3.40.50.300:FF:000146">
    <property type="entry name" value="MAGUK p55 subfamily member 6 isoform X1"/>
    <property type="match status" value="1"/>
</dbReference>
<gene>
    <name evidence="9" type="ORF">X801_01142</name>
</gene>
<dbReference type="InterPro" id="IPR027417">
    <property type="entry name" value="P-loop_NTPase"/>
</dbReference>
<dbReference type="Gene3D" id="2.30.30.40">
    <property type="entry name" value="SH3 Domains"/>
    <property type="match status" value="1"/>
</dbReference>
<dbReference type="Gene3D" id="2.30.42.10">
    <property type="match status" value="1"/>
</dbReference>
<keyword evidence="2 3" id="KW-0728">SH3 domain</keyword>
<dbReference type="PROSITE" id="PS00856">
    <property type="entry name" value="GUANYLATE_KINASE_1"/>
    <property type="match status" value="1"/>
</dbReference>
<dbReference type="Gene3D" id="1.10.287.650">
    <property type="entry name" value="L27 domain"/>
    <property type="match status" value="2"/>
</dbReference>
<feature type="non-terminal residue" evidence="9">
    <location>
        <position position="950"/>
    </location>
</feature>
<keyword evidence="9" id="KW-0418">Kinase</keyword>
<dbReference type="SMART" id="SM00220">
    <property type="entry name" value="S_TKc"/>
    <property type="match status" value="1"/>
</dbReference>
<feature type="domain" description="PDZ" evidence="7">
    <location>
        <begin position="542"/>
        <end position="623"/>
    </location>
</feature>
<dbReference type="PANTHER" id="PTHR23122">
    <property type="entry name" value="MEMBRANE-ASSOCIATED GUANYLATE KINASE MAGUK"/>
    <property type="match status" value="1"/>
</dbReference>
<feature type="domain" description="Protein kinase" evidence="5">
    <location>
        <begin position="28"/>
        <end position="312"/>
    </location>
</feature>
<sequence length="950" mass="108134">MMRKAVQQWVRNFTYLGPSTPHSKQAGNEVTVIPARGPFSVVRRCAHKETGIQYAVKIVDVVKFTSSPGLSTADLKREASICHMLKHPHIVELLETYSSDGMLYMVFEYMKGADLSFEIVKRATAGFVYSEAVASHYLRQVLEALRYCHENNIVHRDLKPHCVILASQENSAPVKLSGFGLAFHMDPNTNEISGDTPLTVDQEIFVSLRSDQCGRIGTPHFMAPEMVRREPYGKAVDAWNCGVLLFALLSGSLPFYGTRDILFTQIVSGRYHLQPKVWNMISTEARDLVMHLLEPDPHQRMTIEEALHHPWISQKARASKTHLHETVEEMRRFNARRKLKGAILAAVSSTKWASFYSDIEAGSTEDILDEDDEVTSAAVSAVLDSLDEMQCLTECSEKDADLFQSVFEDEHLHCLLELYDHINSYGLGPSFRAPEDATSKCHVVVTELTKISNPEFSGLADEVRYLLRLPHLRSEYIRATLIPCNILRSQGLLQTHDVVAHEVYSSDALRITPPPLSSFLNGDDDDEQLETDVEPHVTRVRLVQFQKNTDEPMGITLKMNDEGRCIVARIMHGGMIHRQGTLHVGDELREINGAPVAGRSVEHLQRILRDARGSVSLKIVPSYRTNPVQCEIYVRTMFDYNPEEDDLIPCPQAGVRFQVGDILQIISKDDHNWWQARLWGTDYHSPAGLVPSPELHEWRMANKPVENNPVGENVYCGSWFSRKRRQAREKYRLKHSAVYDQLDLVTYEEVVRLPQFRRRTLVLLGAHGVGRRHIKNCLIQSAPDRFAYPVPHTTRAPRKDEVSGKNYYFVSHEEMMRDIAANEYLEYGTHEDAMYGTKLDTIRQIHAAGLIAILDVEPQALKVLRTAEFAPCVVFIAAPALRDMANDQHNPNDGSLERLARESQFLENHYRHYFDLKIVNNDIEVTIQQLKRAIDEFQTNPQWIPVTWVY</sequence>
<dbReference type="InterPro" id="IPR020590">
    <property type="entry name" value="Guanylate_kinase_CS"/>
</dbReference>
<dbReference type="FunFam" id="3.30.63.10:FF:000002">
    <property type="entry name" value="Guanylate kinase 1"/>
    <property type="match status" value="1"/>
</dbReference>
<evidence type="ECO:0000259" key="8">
    <source>
        <dbReference type="PROSITE" id="PS51022"/>
    </source>
</evidence>
<dbReference type="Gene3D" id="1.10.510.10">
    <property type="entry name" value="Transferase(Phosphotransferase) domain 1"/>
    <property type="match status" value="1"/>
</dbReference>
<dbReference type="PROSITE" id="PS50106">
    <property type="entry name" value="PDZ"/>
    <property type="match status" value="1"/>
</dbReference>
<dbReference type="InterPro" id="IPR011009">
    <property type="entry name" value="Kinase-like_dom_sf"/>
</dbReference>
<dbReference type="CDD" id="cd12035">
    <property type="entry name" value="SH3_MPP1-like"/>
    <property type="match status" value="1"/>
</dbReference>
<dbReference type="FunFam" id="2.30.42.10:FF:000016">
    <property type="entry name" value="peripheral plasma membrane protein CASK isoform X2"/>
    <property type="match status" value="1"/>
</dbReference>
<dbReference type="InterPro" id="IPR000719">
    <property type="entry name" value="Prot_kinase_dom"/>
</dbReference>
<dbReference type="CDD" id="cd10831">
    <property type="entry name" value="PDZ_CASK-like"/>
    <property type="match status" value="1"/>
</dbReference>
<dbReference type="SMART" id="SM00569">
    <property type="entry name" value="L27"/>
    <property type="match status" value="1"/>
</dbReference>
<dbReference type="AlphaFoldDB" id="A0A1S8X8D3"/>
<evidence type="ECO:0000259" key="5">
    <source>
        <dbReference type="PROSITE" id="PS50011"/>
    </source>
</evidence>
<evidence type="ECO:0000313" key="9">
    <source>
        <dbReference type="EMBL" id="OON22948.1"/>
    </source>
</evidence>
<dbReference type="SMART" id="SM00228">
    <property type="entry name" value="PDZ"/>
    <property type="match status" value="1"/>
</dbReference>
<evidence type="ECO:0000256" key="2">
    <source>
        <dbReference type="ARBA" id="ARBA00022443"/>
    </source>
</evidence>